<dbReference type="SUPFAM" id="SSF50044">
    <property type="entry name" value="SH3-domain"/>
    <property type="match status" value="1"/>
</dbReference>
<sequence length="387" mass="43284">MDDFDVFSAQPAAKQENDLFGSENTGEKTNNQNDDASWIIENNPNTTTSYQPDVLGEDNSTSTGLIQSDDVLKNTTPVTFDDNIFDNTTSAATDNFQDNTTTLNDNFMDDITSSQAPTATNNNLLDNRATSQTPITFDNNDEFSISSSTNEDMFSNNSTNEQDKYSTNMFSTEVTPLQAITKKREEEIAAKDAEEKRKIDELKQQAKIKNIEDSWTTIYNSLQQTTESTEKVHKQSSSLLVALFFIVSFGKPMLMLKFLNSTIKKRQMNNNWMQQEKNQACVVALYDYVARNSDELSFTRGTTIYLAPSAYQSTKSCWFLGTIDHIHTGLIPANYVQPVRTKNSSNTTFQSQTPYNVNSDISSPHVPSVNTNISQSTSQGEEQAIIS</sequence>
<evidence type="ECO:0000313" key="5">
    <source>
        <dbReference type="EMBL" id="CAF1315662.1"/>
    </source>
</evidence>
<dbReference type="SMART" id="SM00326">
    <property type="entry name" value="SH3"/>
    <property type="match status" value="1"/>
</dbReference>
<feature type="compositionally biased region" description="Polar residues" evidence="3">
    <location>
        <begin position="344"/>
        <end position="362"/>
    </location>
</feature>
<feature type="region of interest" description="Disordered" evidence="3">
    <location>
        <begin position="344"/>
        <end position="387"/>
    </location>
</feature>
<evidence type="ECO:0000259" key="4">
    <source>
        <dbReference type="PROSITE" id="PS50002"/>
    </source>
</evidence>
<feature type="compositionally biased region" description="Polar residues" evidence="3">
    <location>
        <begin position="22"/>
        <end position="36"/>
    </location>
</feature>
<protein>
    <recommendedName>
        <fullName evidence="4">SH3 domain-containing protein</fullName>
    </recommendedName>
</protein>
<proteinExistence type="predicted"/>
<dbReference type="PROSITE" id="PS50002">
    <property type="entry name" value="SH3"/>
    <property type="match status" value="1"/>
</dbReference>
<evidence type="ECO:0000256" key="3">
    <source>
        <dbReference type="SAM" id="MobiDB-lite"/>
    </source>
</evidence>
<dbReference type="PRINTS" id="PR00452">
    <property type="entry name" value="SH3DOMAIN"/>
</dbReference>
<evidence type="ECO:0000313" key="6">
    <source>
        <dbReference type="Proteomes" id="UP000663860"/>
    </source>
</evidence>
<dbReference type="InterPro" id="IPR001452">
    <property type="entry name" value="SH3_domain"/>
</dbReference>
<keyword evidence="1 2" id="KW-0728">SH3 domain</keyword>
<reference evidence="5" key="1">
    <citation type="submission" date="2021-02" db="EMBL/GenBank/DDBJ databases">
        <authorList>
            <person name="Nowell W R."/>
        </authorList>
    </citation>
    <scope>NUCLEOTIDE SEQUENCE</scope>
</reference>
<dbReference type="Pfam" id="PF14604">
    <property type="entry name" value="SH3_9"/>
    <property type="match status" value="1"/>
</dbReference>
<dbReference type="AlphaFoldDB" id="A0A815EWD6"/>
<gene>
    <name evidence="5" type="ORF">IZO911_LOCUS34858</name>
</gene>
<organism evidence="5 6">
    <name type="scientific">Adineta steineri</name>
    <dbReference type="NCBI Taxonomy" id="433720"/>
    <lineage>
        <taxon>Eukaryota</taxon>
        <taxon>Metazoa</taxon>
        <taxon>Spiralia</taxon>
        <taxon>Gnathifera</taxon>
        <taxon>Rotifera</taxon>
        <taxon>Eurotatoria</taxon>
        <taxon>Bdelloidea</taxon>
        <taxon>Adinetida</taxon>
        <taxon>Adinetidae</taxon>
        <taxon>Adineta</taxon>
    </lineage>
</organism>
<dbReference type="Proteomes" id="UP000663860">
    <property type="component" value="Unassembled WGS sequence"/>
</dbReference>
<name>A0A815EWD6_9BILA</name>
<evidence type="ECO:0000256" key="1">
    <source>
        <dbReference type="ARBA" id="ARBA00022443"/>
    </source>
</evidence>
<feature type="domain" description="SH3" evidence="4">
    <location>
        <begin position="277"/>
        <end position="341"/>
    </location>
</feature>
<dbReference type="Gene3D" id="2.30.30.40">
    <property type="entry name" value="SH3 Domains"/>
    <property type="match status" value="1"/>
</dbReference>
<accession>A0A815EWD6</accession>
<feature type="region of interest" description="Disordered" evidence="3">
    <location>
        <begin position="1"/>
        <end position="36"/>
    </location>
</feature>
<feature type="compositionally biased region" description="Polar residues" evidence="3">
    <location>
        <begin position="368"/>
        <end position="387"/>
    </location>
</feature>
<comment type="caution">
    <text evidence="5">The sequence shown here is derived from an EMBL/GenBank/DDBJ whole genome shotgun (WGS) entry which is preliminary data.</text>
</comment>
<evidence type="ECO:0000256" key="2">
    <source>
        <dbReference type="PROSITE-ProRule" id="PRU00192"/>
    </source>
</evidence>
<dbReference type="EMBL" id="CAJNOE010000708">
    <property type="protein sequence ID" value="CAF1315662.1"/>
    <property type="molecule type" value="Genomic_DNA"/>
</dbReference>
<dbReference type="InterPro" id="IPR036028">
    <property type="entry name" value="SH3-like_dom_sf"/>
</dbReference>